<evidence type="ECO:0000256" key="7">
    <source>
        <dbReference type="ARBA" id="ARBA00022989"/>
    </source>
</evidence>
<comment type="subcellular location">
    <subcellularLocation>
        <location evidence="9">Cell inner membrane</location>
        <topology evidence="9">Multi-pass membrane protein</topology>
    </subcellularLocation>
    <subcellularLocation>
        <location evidence="1">Cell membrane</location>
        <topology evidence="1">Multi-pass membrane protein</topology>
    </subcellularLocation>
</comment>
<evidence type="ECO:0000256" key="5">
    <source>
        <dbReference type="ARBA" id="ARBA00022692"/>
    </source>
</evidence>
<evidence type="ECO:0000256" key="2">
    <source>
        <dbReference type="ARBA" id="ARBA00008540"/>
    </source>
</evidence>
<feature type="transmembrane region" description="Helical" evidence="9">
    <location>
        <begin position="75"/>
        <end position="98"/>
    </location>
</feature>
<feature type="transmembrane region" description="Helical" evidence="9">
    <location>
        <begin position="388"/>
        <end position="406"/>
    </location>
</feature>
<sequence length="454" mass="47811">MQALTLRQRSLVGLTLFAMFFGAGNLIFPPWLGVQAGTESLSAFIGFLITAVGFPILGVMAVAESGGLKNLGARVHPVFAFIFMFLIYLSIGPCLAIPRTASTSFEMVVRPLLAEKGLLEAPLLGWTALGFSQLAYSALFFLAAFLVALNPEKLTSRLGKFLCPTLITLICVLWLGAFVNPIGEAGAPAAAYAGAALAHGFIDGYQTMDTLAALNFGLIIAMNIRAMGIKSEGAVVKETVFAGCIAAAVFFVVYGALTQIGAEAGGAFTGMENGAQTLTAVADKLFGTAGQVLLGLVFFIACFNTCVGLIACCSDYFSGLFPKLGYRGWAVVFAVVSMVISNAGLTLILKFSIPVLVAIYPLAIVLIALGLINLAWKNLHLHRWVYPLSMLFTGVVSVTAGLEAFGLNVPFLSNLCADLPWSNIDLGWISPAIGGAAAGLFLSWKIPHACDPRT</sequence>
<proteinExistence type="inferred from homology"/>
<feature type="transmembrane region" description="Helical" evidence="9">
    <location>
        <begin position="426"/>
        <end position="444"/>
    </location>
</feature>
<dbReference type="Proteomes" id="UP000014400">
    <property type="component" value="Unassembled WGS sequence"/>
</dbReference>
<gene>
    <name evidence="10" type="ORF">HMPREF1476_01603</name>
</gene>
<dbReference type="NCBIfam" id="TIGR00796">
    <property type="entry name" value="livcs"/>
    <property type="match status" value="1"/>
</dbReference>
<protein>
    <recommendedName>
        <fullName evidence="9">Branched-chain amino acid transport system carrier protein</fullName>
    </recommendedName>
</protein>
<organism evidence="10 11">
    <name type="scientific">Sutterella wadsworthensis HGA0223</name>
    <dbReference type="NCBI Taxonomy" id="1203554"/>
    <lineage>
        <taxon>Bacteria</taxon>
        <taxon>Pseudomonadati</taxon>
        <taxon>Pseudomonadota</taxon>
        <taxon>Betaproteobacteria</taxon>
        <taxon>Burkholderiales</taxon>
        <taxon>Sutterellaceae</taxon>
        <taxon>Sutterella</taxon>
    </lineage>
</organism>
<keyword evidence="3 9" id="KW-0813">Transport</keyword>
<feature type="transmembrane region" description="Helical" evidence="9">
    <location>
        <begin position="123"/>
        <end position="149"/>
    </location>
</feature>
<comment type="caution">
    <text evidence="10">The sequence shown here is derived from an EMBL/GenBank/DDBJ whole genome shotgun (WGS) entry which is preliminary data.</text>
</comment>
<dbReference type="AlphaFoldDB" id="S3CDG2"/>
<feature type="transmembrane region" description="Helical" evidence="9">
    <location>
        <begin position="161"/>
        <end position="179"/>
    </location>
</feature>
<dbReference type="GO" id="GO:0015820">
    <property type="term" value="P:L-leucine transport"/>
    <property type="evidence" value="ECO:0007669"/>
    <property type="project" value="TreeGrafter"/>
</dbReference>
<dbReference type="GO" id="GO:0015190">
    <property type="term" value="F:L-leucine transmembrane transporter activity"/>
    <property type="evidence" value="ECO:0007669"/>
    <property type="project" value="TreeGrafter"/>
</dbReference>
<evidence type="ECO:0000256" key="6">
    <source>
        <dbReference type="ARBA" id="ARBA00022970"/>
    </source>
</evidence>
<dbReference type="PATRIC" id="fig|1203554.3.peg.1682"/>
<dbReference type="PANTHER" id="PTHR30588">
    <property type="entry name" value="BRANCHED-CHAIN AMINO ACID TRANSPORT SYSTEM 2 CARRIER PROTEIN"/>
    <property type="match status" value="1"/>
</dbReference>
<keyword evidence="11" id="KW-1185">Reference proteome</keyword>
<dbReference type="EMBL" id="ATCF01000022">
    <property type="protein sequence ID" value="EPD98564.1"/>
    <property type="molecule type" value="Genomic_DNA"/>
</dbReference>
<evidence type="ECO:0000256" key="8">
    <source>
        <dbReference type="ARBA" id="ARBA00023136"/>
    </source>
</evidence>
<keyword evidence="7 9" id="KW-1133">Transmembrane helix</keyword>
<dbReference type="HOGENOM" id="CLU_036807_0_1_4"/>
<keyword evidence="5 9" id="KW-0812">Transmembrane</keyword>
<evidence type="ECO:0000256" key="4">
    <source>
        <dbReference type="ARBA" id="ARBA00022475"/>
    </source>
</evidence>
<keyword evidence="8 9" id="KW-0472">Membrane</keyword>
<dbReference type="GO" id="GO:0015188">
    <property type="term" value="F:L-isoleucine transmembrane transporter activity"/>
    <property type="evidence" value="ECO:0007669"/>
    <property type="project" value="TreeGrafter"/>
</dbReference>
<evidence type="ECO:0000256" key="9">
    <source>
        <dbReference type="RuleBase" id="RU362122"/>
    </source>
</evidence>
<comment type="function">
    <text evidence="9">Component of the transport system for branched-chain amino acids.</text>
</comment>
<dbReference type="PANTHER" id="PTHR30588:SF0">
    <property type="entry name" value="BRANCHED-CHAIN AMINO ACID PERMEASE BRNQ"/>
    <property type="match status" value="1"/>
</dbReference>
<dbReference type="RefSeq" id="WP_016474792.1">
    <property type="nucleotide sequence ID" value="NZ_KE150480.1"/>
</dbReference>
<dbReference type="STRING" id="1203554.HMPREF1476_01603"/>
<feature type="transmembrane region" description="Helical" evidence="9">
    <location>
        <begin position="240"/>
        <end position="262"/>
    </location>
</feature>
<feature type="transmembrane region" description="Helical" evidence="9">
    <location>
        <begin position="329"/>
        <end position="349"/>
    </location>
</feature>
<feature type="transmembrane region" description="Helical" evidence="9">
    <location>
        <begin position="12"/>
        <end position="32"/>
    </location>
</feature>
<name>S3CDG2_9BURK</name>
<evidence type="ECO:0000313" key="11">
    <source>
        <dbReference type="Proteomes" id="UP000014400"/>
    </source>
</evidence>
<feature type="transmembrane region" description="Helical" evidence="9">
    <location>
        <begin position="44"/>
        <end position="63"/>
    </location>
</feature>
<evidence type="ECO:0000313" key="10">
    <source>
        <dbReference type="EMBL" id="EPD98564.1"/>
    </source>
</evidence>
<dbReference type="Pfam" id="PF05525">
    <property type="entry name" value="Branch_AA_trans"/>
    <property type="match status" value="1"/>
</dbReference>
<keyword evidence="6 9" id="KW-0029">Amino-acid transport</keyword>
<accession>S3CDG2</accession>
<keyword evidence="4" id="KW-1003">Cell membrane</keyword>
<evidence type="ECO:0000256" key="3">
    <source>
        <dbReference type="ARBA" id="ARBA00022448"/>
    </source>
</evidence>
<feature type="transmembrane region" description="Helical" evidence="9">
    <location>
        <begin position="292"/>
        <end position="317"/>
    </location>
</feature>
<dbReference type="eggNOG" id="COG1114">
    <property type="taxonomic scope" value="Bacteria"/>
</dbReference>
<dbReference type="InterPro" id="IPR004685">
    <property type="entry name" value="Brnchd-chn_aa_trnsp_Livcs"/>
</dbReference>
<feature type="transmembrane region" description="Helical" evidence="9">
    <location>
        <begin position="355"/>
        <end position="376"/>
    </location>
</feature>
<comment type="similarity">
    <text evidence="2 9">Belongs to the branched chain amino acid transporter family.</text>
</comment>
<evidence type="ECO:0000256" key="1">
    <source>
        <dbReference type="ARBA" id="ARBA00004651"/>
    </source>
</evidence>
<dbReference type="GO" id="GO:0005304">
    <property type="term" value="F:L-valine transmembrane transporter activity"/>
    <property type="evidence" value="ECO:0007669"/>
    <property type="project" value="TreeGrafter"/>
</dbReference>
<reference evidence="10 11" key="1">
    <citation type="submission" date="2013-04" db="EMBL/GenBank/DDBJ databases">
        <title>The Genome Sequence of Sutterella wadsworthensis HGA0223.</title>
        <authorList>
            <consortium name="The Broad Institute Genomics Platform"/>
            <person name="Earl A."/>
            <person name="Ward D."/>
            <person name="Feldgarden M."/>
            <person name="Gevers D."/>
            <person name="Schmidt T.M."/>
            <person name="Dover J."/>
            <person name="Dai D."/>
            <person name="Walker B."/>
            <person name="Young S."/>
            <person name="Zeng Q."/>
            <person name="Gargeya S."/>
            <person name="Fitzgerald M."/>
            <person name="Haas B."/>
            <person name="Abouelleil A."/>
            <person name="Allen A.W."/>
            <person name="Alvarado L."/>
            <person name="Arachchi H.M."/>
            <person name="Berlin A.M."/>
            <person name="Chapman S.B."/>
            <person name="Gainer-Dewar J."/>
            <person name="Goldberg J."/>
            <person name="Griggs A."/>
            <person name="Gujja S."/>
            <person name="Hansen M."/>
            <person name="Howarth C."/>
            <person name="Imamovic A."/>
            <person name="Ireland A."/>
            <person name="Larimer J."/>
            <person name="McCowan C."/>
            <person name="Murphy C."/>
            <person name="Pearson M."/>
            <person name="Poon T.W."/>
            <person name="Priest M."/>
            <person name="Roberts A."/>
            <person name="Saif S."/>
            <person name="Shea T."/>
            <person name="Sisk P."/>
            <person name="Sykes S."/>
            <person name="Wortman J."/>
            <person name="Nusbaum C."/>
            <person name="Birren B."/>
        </authorList>
    </citation>
    <scope>NUCLEOTIDE SEQUENCE [LARGE SCALE GENOMIC DNA]</scope>
    <source>
        <strain evidence="10 11">HGA0223</strain>
    </source>
</reference>
<feature type="transmembrane region" description="Helical" evidence="9">
    <location>
        <begin position="210"/>
        <end position="228"/>
    </location>
</feature>
<dbReference type="GO" id="GO:0015818">
    <property type="term" value="P:isoleucine transport"/>
    <property type="evidence" value="ECO:0007669"/>
    <property type="project" value="TreeGrafter"/>
</dbReference>
<dbReference type="GO" id="GO:0005886">
    <property type="term" value="C:plasma membrane"/>
    <property type="evidence" value="ECO:0007669"/>
    <property type="project" value="UniProtKB-SubCell"/>
</dbReference>